<feature type="compositionally biased region" description="Pro residues" evidence="1">
    <location>
        <begin position="439"/>
        <end position="448"/>
    </location>
</feature>
<reference evidence="3" key="1">
    <citation type="submission" date="2018-12" db="EMBL/GenBank/DDBJ databases">
        <authorList>
            <person name="Syme R.A."/>
            <person name="Farfan-Caceres L."/>
            <person name="Lichtenzveig J."/>
        </authorList>
    </citation>
    <scope>NUCLEOTIDE SEQUENCE</scope>
    <source>
        <strain evidence="3">Al4</strain>
    </source>
</reference>
<keyword evidence="4" id="KW-1185">Reference proteome</keyword>
<feature type="transmembrane region" description="Helical" evidence="2">
    <location>
        <begin position="28"/>
        <end position="54"/>
    </location>
</feature>
<feature type="transmembrane region" description="Helical" evidence="2">
    <location>
        <begin position="169"/>
        <end position="189"/>
    </location>
</feature>
<keyword evidence="2" id="KW-0812">Transmembrane</keyword>
<sequence length="461" mass="52132">MGWRLLDCAETTVDCKLNRTSILADPDVAGIGIIVGFLSTTCLAFLIAFTVLFLDRFEDIINFYRKAFTNNKEQYEQNHDEQDHLRPYWRSVAFWSRVLSKNLLAFSDTQLLTGLAIQFTAMIKHCSMSVYHFRIVTDLAFLTTVTHLLTVVALRNYFVKNKWINLPRIFFMLANLALLGYTSFISYSYNLVNLRLSDPLACFFQNDRPQFKDAFAGKWAALLIGAIGGHVTVIAAMYWLKDPSKSEKKGKWWWYIWYFGAVFRTWIVAPTYSIYGIWMAGDGLQQTQALGSPPEGVNIADGSENAWNFGQFLPVLLLALPIFAGWESFWEEKDEDRDRFGRHGARRSRNTLAMNSFEMPMQIQNGKNRHSRDPSAEEQRIESNGPSPLNTPRITPQSSPRLRATSEGTSTLRPSPGSDMLLTVPSPAASGLGLNFSRPTPPRSPPRSPSRSPSRPRGSTT</sequence>
<feature type="compositionally biased region" description="Basic and acidic residues" evidence="1">
    <location>
        <begin position="371"/>
        <end position="381"/>
    </location>
</feature>
<keyword evidence="2" id="KW-0472">Membrane</keyword>
<dbReference type="AlphaFoldDB" id="A0A8H7JC69"/>
<feature type="transmembrane region" description="Helical" evidence="2">
    <location>
        <begin position="135"/>
        <end position="157"/>
    </location>
</feature>
<reference evidence="3" key="2">
    <citation type="submission" date="2020-09" db="EMBL/GenBank/DDBJ databases">
        <title>Reference genome assembly for Australian Ascochyta lentis isolate Al4.</title>
        <authorList>
            <person name="Lee R.C."/>
            <person name="Farfan-Caceres L.M."/>
            <person name="Debler J.W."/>
            <person name="Williams A.H."/>
            <person name="Henares B.M."/>
        </authorList>
    </citation>
    <scope>NUCLEOTIDE SEQUENCE</scope>
    <source>
        <strain evidence="3">Al4</strain>
    </source>
</reference>
<comment type="caution">
    <text evidence="3">The sequence shown here is derived from an EMBL/GenBank/DDBJ whole genome shotgun (WGS) entry which is preliminary data.</text>
</comment>
<feature type="compositionally biased region" description="Polar residues" evidence="1">
    <location>
        <begin position="382"/>
        <end position="413"/>
    </location>
</feature>
<organism evidence="3 4">
    <name type="scientific">Ascochyta lentis</name>
    <dbReference type="NCBI Taxonomy" id="205686"/>
    <lineage>
        <taxon>Eukaryota</taxon>
        <taxon>Fungi</taxon>
        <taxon>Dikarya</taxon>
        <taxon>Ascomycota</taxon>
        <taxon>Pezizomycotina</taxon>
        <taxon>Dothideomycetes</taxon>
        <taxon>Pleosporomycetidae</taxon>
        <taxon>Pleosporales</taxon>
        <taxon>Pleosporineae</taxon>
        <taxon>Didymellaceae</taxon>
        <taxon>Ascochyta</taxon>
    </lineage>
</organism>
<dbReference type="EMBL" id="RZGK01000004">
    <property type="protein sequence ID" value="KAF9699641.1"/>
    <property type="molecule type" value="Genomic_DNA"/>
</dbReference>
<gene>
    <name evidence="3" type="ORF">EKO04_002475</name>
</gene>
<proteinExistence type="predicted"/>
<name>A0A8H7JC69_9PLEO</name>
<evidence type="ECO:0000313" key="3">
    <source>
        <dbReference type="EMBL" id="KAF9699641.1"/>
    </source>
</evidence>
<dbReference type="PANTHER" id="PTHR37577">
    <property type="entry name" value="INTEGRAL MEMBRANE PROTEIN"/>
    <property type="match status" value="1"/>
</dbReference>
<keyword evidence="2" id="KW-1133">Transmembrane helix</keyword>
<dbReference type="PANTHER" id="PTHR37577:SF1">
    <property type="entry name" value="INTEGRAL MEMBRANE PROTEIN"/>
    <property type="match status" value="1"/>
</dbReference>
<evidence type="ECO:0000256" key="1">
    <source>
        <dbReference type="SAM" id="MobiDB-lite"/>
    </source>
</evidence>
<feature type="region of interest" description="Disordered" evidence="1">
    <location>
        <begin position="337"/>
        <end position="461"/>
    </location>
</feature>
<protein>
    <submittedName>
        <fullName evidence="3">Uncharacterized protein</fullName>
    </submittedName>
</protein>
<evidence type="ECO:0000313" key="4">
    <source>
        <dbReference type="Proteomes" id="UP000651452"/>
    </source>
</evidence>
<evidence type="ECO:0000256" key="2">
    <source>
        <dbReference type="SAM" id="Phobius"/>
    </source>
</evidence>
<dbReference type="OrthoDB" id="5427664at2759"/>
<feature type="transmembrane region" description="Helical" evidence="2">
    <location>
        <begin position="252"/>
        <end position="275"/>
    </location>
</feature>
<dbReference type="Proteomes" id="UP000651452">
    <property type="component" value="Unassembled WGS sequence"/>
</dbReference>
<accession>A0A8H7JC69</accession>
<feature type="compositionally biased region" description="Low complexity" evidence="1">
    <location>
        <begin position="449"/>
        <end position="461"/>
    </location>
</feature>
<feature type="transmembrane region" description="Helical" evidence="2">
    <location>
        <begin position="219"/>
        <end position="240"/>
    </location>
</feature>
<dbReference type="InterPro" id="IPR053018">
    <property type="entry name" value="Elsinochrome_Biosynth-Asso"/>
</dbReference>